<dbReference type="Proteomes" id="UP001596053">
    <property type="component" value="Unassembled WGS sequence"/>
</dbReference>
<dbReference type="InterPro" id="IPR029060">
    <property type="entry name" value="PIN-like_dom_sf"/>
</dbReference>
<comment type="caution">
    <text evidence="2">The sequence shown here is derived from an EMBL/GenBank/DDBJ whole genome shotgun (WGS) entry which is preliminary data.</text>
</comment>
<reference evidence="3" key="1">
    <citation type="journal article" date="2019" name="Int. J. Syst. Evol. Microbiol.">
        <title>The Global Catalogue of Microorganisms (GCM) 10K type strain sequencing project: providing services to taxonomists for standard genome sequencing and annotation.</title>
        <authorList>
            <consortium name="The Broad Institute Genomics Platform"/>
            <consortium name="The Broad Institute Genome Sequencing Center for Infectious Disease"/>
            <person name="Wu L."/>
            <person name="Ma J."/>
        </authorList>
    </citation>
    <scope>NUCLEOTIDE SEQUENCE [LARGE SCALE GENOMIC DNA]</scope>
    <source>
        <strain evidence="3">NCAIM B.01391</strain>
    </source>
</reference>
<keyword evidence="3" id="KW-1185">Reference proteome</keyword>
<protein>
    <submittedName>
        <fullName evidence="2">PIN domain-containing protein</fullName>
    </submittedName>
</protein>
<dbReference type="Gene3D" id="3.40.50.1010">
    <property type="entry name" value="5'-nuclease"/>
    <property type="match status" value="1"/>
</dbReference>
<accession>A0ABW0IKU0</accession>
<evidence type="ECO:0000313" key="3">
    <source>
        <dbReference type="Proteomes" id="UP001596053"/>
    </source>
</evidence>
<organism evidence="2 3">
    <name type="scientific">Bosea eneae</name>
    <dbReference type="NCBI Taxonomy" id="151454"/>
    <lineage>
        <taxon>Bacteria</taxon>
        <taxon>Pseudomonadati</taxon>
        <taxon>Pseudomonadota</taxon>
        <taxon>Alphaproteobacteria</taxon>
        <taxon>Hyphomicrobiales</taxon>
        <taxon>Boseaceae</taxon>
        <taxon>Bosea</taxon>
    </lineage>
</organism>
<evidence type="ECO:0000313" key="2">
    <source>
        <dbReference type="EMBL" id="MFC5418794.1"/>
    </source>
</evidence>
<evidence type="ECO:0000259" key="1">
    <source>
        <dbReference type="Pfam" id="PF01850"/>
    </source>
</evidence>
<sequence length="148" mass="16930">MTARVFVDTNVLIYARDQREHDKREQARQWLEILADRRQLLTNLQVLNEFTRWLLLNERSRALEALRNEVGLLASYGAAPLSAAEMDNAWDVREALGYQWFDCLLIASAANAGCSHFLSEDMSHGERYGSLTIINPFKVDPVSFLSKN</sequence>
<dbReference type="CDD" id="cd18692">
    <property type="entry name" value="PIN_VapC-like"/>
    <property type="match status" value="1"/>
</dbReference>
<dbReference type="EMBL" id="JBHSLW010000006">
    <property type="protein sequence ID" value="MFC5418794.1"/>
    <property type="molecule type" value="Genomic_DNA"/>
</dbReference>
<feature type="domain" description="PIN" evidence="1">
    <location>
        <begin position="5"/>
        <end position="121"/>
    </location>
</feature>
<dbReference type="InterPro" id="IPR002716">
    <property type="entry name" value="PIN_dom"/>
</dbReference>
<dbReference type="RefSeq" id="WP_377796193.1">
    <property type="nucleotide sequence ID" value="NZ_JBHSLW010000006.1"/>
</dbReference>
<gene>
    <name evidence="2" type="ORF">ACFPOB_04365</name>
</gene>
<dbReference type="Pfam" id="PF01850">
    <property type="entry name" value="PIN"/>
    <property type="match status" value="1"/>
</dbReference>
<name>A0ABW0IKU0_9HYPH</name>
<proteinExistence type="predicted"/>
<dbReference type="SUPFAM" id="SSF88723">
    <property type="entry name" value="PIN domain-like"/>
    <property type="match status" value="1"/>
</dbReference>